<feature type="compositionally biased region" description="Low complexity" evidence="1">
    <location>
        <begin position="63"/>
        <end position="80"/>
    </location>
</feature>
<dbReference type="Proteomes" id="UP001075354">
    <property type="component" value="Chromosome 5"/>
</dbReference>
<dbReference type="Gene3D" id="3.40.33.10">
    <property type="entry name" value="CAP"/>
    <property type="match status" value="1"/>
</dbReference>
<dbReference type="Pfam" id="PF00188">
    <property type="entry name" value="CAP"/>
    <property type="match status" value="1"/>
</dbReference>
<accession>A0AAV7XN89</accession>
<dbReference type="InterPro" id="IPR034113">
    <property type="entry name" value="SCP_GAPR1-like"/>
</dbReference>
<gene>
    <name evidence="3" type="ORF">ONE63_007609</name>
</gene>
<evidence type="ECO:0000256" key="1">
    <source>
        <dbReference type="SAM" id="MobiDB-lite"/>
    </source>
</evidence>
<dbReference type="InterPro" id="IPR035940">
    <property type="entry name" value="CAP_sf"/>
</dbReference>
<evidence type="ECO:0000313" key="3">
    <source>
        <dbReference type="EMBL" id="KAJ1527647.1"/>
    </source>
</evidence>
<dbReference type="InterPro" id="IPR014044">
    <property type="entry name" value="CAP_dom"/>
</dbReference>
<dbReference type="PANTHER" id="PTHR10334">
    <property type="entry name" value="CYSTEINE-RICH SECRETORY PROTEIN-RELATED"/>
    <property type="match status" value="1"/>
</dbReference>
<proteinExistence type="predicted"/>
<dbReference type="SUPFAM" id="SSF55797">
    <property type="entry name" value="PR-1-like"/>
    <property type="match status" value="1"/>
</dbReference>
<keyword evidence="4" id="KW-1185">Reference proteome</keyword>
<protein>
    <recommendedName>
        <fullName evidence="2">SCP domain-containing protein</fullName>
    </recommendedName>
</protein>
<reference evidence="3" key="1">
    <citation type="submission" date="2022-12" db="EMBL/GenBank/DDBJ databases">
        <title>Chromosome-level genome assembly of the bean flower thrips Megalurothrips usitatus.</title>
        <authorList>
            <person name="Ma L."/>
            <person name="Liu Q."/>
            <person name="Li H."/>
            <person name="Cai W."/>
        </authorList>
    </citation>
    <scope>NUCLEOTIDE SEQUENCE</scope>
    <source>
        <strain evidence="3">Cailab_2022a</strain>
    </source>
</reference>
<name>A0AAV7XN89_9NEOP</name>
<sequence length="356" mass="39182">MAAPDDSPAPATPGILRKHNNSSSSNGTPRRLQFLDNDRSRPPRSSKPPRESASQRLEAIASQMQQRHQQMYEQQQQQQQLSAGGGIGPTRGPSWPPSRKREEASALRNLRRALANRVLRTGEDEDGDGQDRASKDSRDAAADEMAAIALDNRKQLIEKVMWGRPVALVSEGHEADTDWHESEFISECLCWHNVYRQRHGVRDLVMSSELCDLAQDWANHLAHANAFMYKPGEAQFGQNLYCRLPNTAATEVTGQEVAAYWYSACKKYNFGKEPDVLHANVNAGHFTQLVWASTRELGVGKARSRQGKTVVVAMYRPPGNVSGLFQENVLVPAASAAAGDLDVVASLSDSSSSYSA</sequence>
<dbReference type="PRINTS" id="PR00837">
    <property type="entry name" value="V5TPXLIKE"/>
</dbReference>
<feature type="compositionally biased region" description="Low complexity" evidence="1">
    <location>
        <begin position="1"/>
        <end position="13"/>
    </location>
</feature>
<dbReference type="CDD" id="cd05382">
    <property type="entry name" value="CAP_GAPR1-like"/>
    <property type="match status" value="1"/>
</dbReference>
<dbReference type="PRINTS" id="PR00838">
    <property type="entry name" value="V5ALLERGEN"/>
</dbReference>
<dbReference type="InterPro" id="IPR002413">
    <property type="entry name" value="V5_allergen-like"/>
</dbReference>
<evidence type="ECO:0000259" key="2">
    <source>
        <dbReference type="SMART" id="SM00198"/>
    </source>
</evidence>
<feature type="compositionally biased region" description="Low complexity" evidence="1">
    <location>
        <begin position="106"/>
        <end position="119"/>
    </location>
</feature>
<organism evidence="3 4">
    <name type="scientific">Megalurothrips usitatus</name>
    <name type="common">bean blossom thrips</name>
    <dbReference type="NCBI Taxonomy" id="439358"/>
    <lineage>
        <taxon>Eukaryota</taxon>
        <taxon>Metazoa</taxon>
        <taxon>Ecdysozoa</taxon>
        <taxon>Arthropoda</taxon>
        <taxon>Hexapoda</taxon>
        <taxon>Insecta</taxon>
        <taxon>Pterygota</taxon>
        <taxon>Neoptera</taxon>
        <taxon>Paraneoptera</taxon>
        <taxon>Thysanoptera</taxon>
        <taxon>Terebrantia</taxon>
        <taxon>Thripoidea</taxon>
        <taxon>Thripidae</taxon>
        <taxon>Megalurothrips</taxon>
    </lineage>
</organism>
<dbReference type="PROSITE" id="PS01009">
    <property type="entry name" value="CRISP_1"/>
    <property type="match status" value="1"/>
</dbReference>
<dbReference type="InterPro" id="IPR018244">
    <property type="entry name" value="Allrgn_V5/Tpx1_CS"/>
</dbReference>
<dbReference type="SMART" id="SM00198">
    <property type="entry name" value="SCP"/>
    <property type="match status" value="1"/>
</dbReference>
<feature type="region of interest" description="Disordered" evidence="1">
    <location>
        <begin position="1"/>
        <end position="140"/>
    </location>
</feature>
<feature type="domain" description="SCP" evidence="2">
    <location>
        <begin position="183"/>
        <end position="323"/>
    </location>
</feature>
<dbReference type="InterPro" id="IPR001283">
    <property type="entry name" value="CRISP-related"/>
</dbReference>
<comment type="caution">
    <text evidence="3">The sequence shown here is derived from an EMBL/GenBank/DDBJ whole genome shotgun (WGS) entry which is preliminary data.</text>
</comment>
<dbReference type="GO" id="GO:0005576">
    <property type="term" value="C:extracellular region"/>
    <property type="evidence" value="ECO:0007669"/>
    <property type="project" value="UniProtKB-SubCell"/>
</dbReference>
<dbReference type="EMBL" id="JAPTSV010000005">
    <property type="protein sequence ID" value="KAJ1527647.1"/>
    <property type="molecule type" value="Genomic_DNA"/>
</dbReference>
<dbReference type="AlphaFoldDB" id="A0AAV7XN89"/>
<dbReference type="FunFam" id="3.40.33.10:FF:000010">
    <property type="entry name" value="Predicted protein"/>
    <property type="match status" value="1"/>
</dbReference>
<evidence type="ECO:0000313" key="4">
    <source>
        <dbReference type="Proteomes" id="UP001075354"/>
    </source>
</evidence>
<feature type="compositionally biased region" description="Basic and acidic residues" evidence="1">
    <location>
        <begin position="129"/>
        <end position="140"/>
    </location>
</feature>